<dbReference type="EMBL" id="CADCXU010015398">
    <property type="protein sequence ID" value="CAB0004854.1"/>
    <property type="molecule type" value="Genomic_DNA"/>
</dbReference>
<evidence type="ECO:0000259" key="2">
    <source>
        <dbReference type="Pfam" id="PF03258"/>
    </source>
</evidence>
<evidence type="ECO:0000313" key="5">
    <source>
        <dbReference type="Proteomes" id="UP000479000"/>
    </source>
</evidence>
<dbReference type="Proteomes" id="UP000479000">
    <property type="component" value="Unassembled WGS sequence"/>
</dbReference>
<organism evidence="4 5">
    <name type="scientific">Nesidiocoris tenuis</name>
    <dbReference type="NCBI Taxonomy" id="355587"/>
    <lineage>
        <taxon>Eukaryota</taxon>
        <taxon>Metazoa</taxon>
        <taxon>Ecdysozoa</taxon>
        <taxon>Arthropoda</taxon>
        <taxon>Hexapoda</taxon>
        <taxon>Insecta</taxon>
        <taxon>Pterygota</taxon>
        <taxon>Neoptera</taxon>
        <taxon>Paraneoptera</taxon>
        <taxon>Hemiptera</taxon>
        <taxon>Heteroptera</taxon>
        <taxon>Panheteroptera</taxon>
        <taxon>Cimicomorpha</taxon>
        <taxon>Miridae</taxon>
        <taxon>Dicyphina</taxon>
        <taxon>Nesidiocoris</taxon>
    </lineage>
</organism>
<evidence type="ECO:0000256" key="1">
    <source>
        <dbReference type="SAM" id="Coils"/>
    </source>
</evidence>
<dbReference type="Gene3D" id="3.30.70.1820">
    <property type="entry name" value="L1 transposable element, RRM domain"/>
    <property type="match status" value="1"/>
</dbReference>
<gene>
    <name evidence="4" type="ORF">NTEN_LOCUS10331</name>
</gene>
<feature type="domain" description="FP protein N-terminal" evidence="2">
    <location>
        <begin position="37"/>
        <end position="121"/>
    </location>
</feature>
<feature type="coiled-coil region" evidence="1">
    <location>
        <begin position="5"/>
        <end position="39"/>
    </location>
</feature>
<keyword evidence="5" id="KW-1185">Reference proteome</keyword>
<evidence type="ECO:0000259" key="3">
    <source>
        <dbReference type="Pfam" id="PF25298"/>
    </source>
</evidence>
<dbReference type="Pfam" id="PF03258">
    <property type="entry name" value="Baculo_FP"/>
    <property type="match status" value="1"/>
</dbReference>
<name>A0A6H5GLI3_9HEMI</name>
<evidence type="ECO:0000313" key="4">
    <source>
        <dbReference type="EMBL" id="CAB0004854.1"/>
    </source>
</evidence>
<accession>A0A6H5GLI3</accession>
<dbReference type="InterPro" id="IPR004941">
    <property type="entry name" value="FP_N"/>
</dbReference>
<feature type="non-terminal residue" evidence="4">
    <location>
        <position position="170"/>
    </location>
</feature>
<dbReference type="Pfam" id="PF25298">
    <property type="entry name" value="Baculo_FP_2nd"/>
    <property type="match status" value="1"/>
</dbReference>
<proteinExistence type="predicted"/>
<feature type="domain" description="FP protein C-terminal" evidence="3">
    <location>
        <begin position="130"/>
        <end position="168"/>
    </location>
</feature>
<dbReference type="AlphaFoldDB" id="A0A6H5GLI3"/>
<dbReference type="OrthoDB" id="6613821at2759"/>
<dbReference type="InterPro" id="IPR057251">
    <property type="entry name" value="FP_C"/>
</dbReference>
<protein>
    <recommendedName>
        <fullName evidence="6">L1 transposable element RRM domain-containing protein</fullName>
    </recommendedName>
</protein>
<keyword evidence="1" id="KW-0175">Coiled coil</keyword>
<reference evidence="4 5" key="1">
    <citation type="submission" date="2020-02" db="EMBL/GenBank/DDBJ databases">
        <authorList>
            <person name="Ferguson B K."/>
        </authorList>
    </citation>
    <scope>NUCLEOTIDE SEQUENCE [LARGE SCALE GENOMIC DNA]</scope>
</reference>
<sequence length="170" mass="19951">MKSDVQKLESENQKLKSSVDNLQTKVDYLEQESRRMNIEVHGVPETRNEDCEKIVKDLASFLEVDIDLKRAFRAGPMKSDRSRKILVELKSEESREAIANAAKRNEELVASRFSKSWPSKRIYINENLTGYRANLLHQTKMFAKQANYKYVWIKNYNVYMRKTEGDRAIK</sequence>
<evidence type="ECO:0008006" key="6">
    <source>
        <dbReference type="Google" id="ProtNLM"/>
    </source>
</evidence>